<proteinExistence type="predicted"/>
<protein>
    <submittedName>
        <fullName evidence="1">Uncharacterized protein</fullName>
    </submittedName>
</protein>
<comment type="caution">
    <text evidence="1">The sequence shown here is derived from an EMBL/GenBank/DDBJ whole genome shotgun (WGS) entry which is preliminary data.</text>
</comment>
<keyword evidence="2" id="KW-1185">Reference proteome</keyword>
<accession>A0ABP1NHW7</accession>
<organism evidence="1 2">
    <name type="scientific">Xylocopa violacea</name>
    <name type="common">Violet carpenter bee</name>
    <name type="synonym">Apis violacea</name>
    <dbReference type="NCBI Taxonomy" id="135666"/>
    <lineage>
        <taxon>Eukaryota</taxon>
        <taxon>Metazoa</taxon>
        <taxon>Ecdysozoa</taxon>
        <taxon>Arthropoda</taxon>
        <taxon>Hexapoda</taxon>
        <taxon>Insecta</taxon>
        <taxon>Pterygota</taxon>
        <taxon>Neoptera</taxon>
        <taxon>Endopterygota</taxon>
        <taxon>Hymenoptera</taxon>
        <taxon>Apocrita</taxon>
        <taxon>Aculeata</taxon>
        <taxon>Apoidea</taxon>
        <taxon>Anthophila</taxon>
        <taxon>Apidae</taxon>
        <taxon>Xylocopa</taxon>
        <taxon>Xylocopa</taxon>
    </lineage>
</organism>
<name>A0ABP1NHW7_XYLVO</name>
<reference evidence="1 2" key="1">
    <citation type="submission" date="2024-08" db="EMBL/GenBank/DDBJ databases">
        <authorList>
            <person name="Will J Nash"/>
            <person name="Angela Man"/>
            <person name="Seanna McTaggart"/>
            <person name="Kendall Baker"/>
            <person name="Tom Barker"/>
            <person name="Leah Catchpole"/>
            <person name="Alex Durrant"/>
            <person name="Karim Gharbi"/>
            <person name="Naomi Irish"/>
            <person name="Gemy Kaithakottil"/>
            <person name="Debby Ku"/>
            <person name="Aaliyah Providence"/>
            <person name="Felix Shaw"/>
            <person name="David Swarbreck"/>
            <person name="Chris Watkins"/>
            <person name="Ann M. McCartney"/>
            <person name="Giulio Formenti"/>
            <person name="Alice Mouton"/>
            <person name="Noel Vella"/>
            <person name="Bjorn M von Reumont"/>
            <person name="Adriana Vella"/>
            <person name="Wilfried Haerty"/>
        </authorList>
    </citation>
    <scope>NUCLEOTIDE SEQUENCE [LARGE SCALE GENOMIC DNA]</scope>
</reference>
<evidence type="ECO:0000313" key="1">
    <source>
        <dbReference type="EMBL" id="CAL7940624.1"/>
    </source>
</evidence>
<evidence type="ECO:0000313" key="2">
    <source>
        <dbReference type="Proteomes" id="UP001642520"/>
    </source>
</evidence>
<sequence>MTVLFAPKAWVKVDIQADPHDSSGRLDFGAASTPRYERFSLTHVDKRGHAFILRRRTSRPRDLRAVVCTWCASTLAHVRRIGTRQGHHRSGEDSRWKITITTMEKKIGTARENQVSDRACVHLVAAINIRWGVIIR</sequence>
<dbReference type="EMBL" id="CAXAJV020001290">
    <property type="protein sequence ID" value="CAL7940624.1"/>
    <property type="molecule type" value="Genomic_DNA"/>
</dbReference>
<dbReference type="Proteomes" id="UP001642520">
    <property type="component" value="Unassembled WGS sequence"/>
</dbReference>
<gene>
    <name evidence="1" type="ORF">XYLVIOL_LOCUS4579</name>
</gene>